<organism evidence="3 4">
    <name type="scientific">Congregibacter brevis</name>
    <dbReference type="NCBI Taxonomy" id="3081201"/>
    <lineage>
        <taxon>Bacteria</taxon>
        <taxon>Pseudomonadati</taxon>
        <taxon>Pseudomonadota</taxon>
        <taxon>Gammaproteobacteria</taxon>
        <taxon>Cellvibrionales</taxon>
        <taxon>Halieaceae</taxon>
        <taxon>Congregibacter</taxon>
    </lineage>
</organism>
<dbReference type="SUPFAM" id="SSF52096">
    <property type="entry name" value="ClpP/crotonase"/>
    <property type="match status" value="1"/>
</dbReference>
<accession>A0ABZ0I8Y7</accession>
<name>A0ABZ0I8Y7_9GAMM</name>
<dbReference type="PANTHER" id="PTHR43802:SF1">
    <property type="entry name" value="IP11341P-RELATED"/>
    <property type="match status" value="1"/>
</dbReference>
<keyword evidence="4" id="KW-1185">Reference proteome</keyword>
<dbReference type="PANTHER" id="PTHR43802">
    <property type="entry name" value="ENOYL-COA HYDRATASE"/>
    <property type="match status" value="1"/>
</dbReference>
<proteinExistence type="inferred from homology"/>
<protein>
    <submittedName>
        <fullName evidence="3">Enoyl-CoA hydratase</fullName>
        <ecNumber evidence="3">4.2.1.17</ecNumber>
    </submittedName>
</protein>
<dbReference type="CDD" id="cd06558">
    <property type="entry name" value="crotonase-like"/>
    <property type="match status" value="1"/>
</dbReference>
<dbReference type="Pfam" id="PF00378">
    <property type="entry name" value="ECH_1"/>
    <property type="match status" value="1"/>
</dbReference>
<dbReference type="InterPro" id="IPR001753">
    <property type="entry name" value="Enoyl-CoA_hydra/iso"/>
</dbReference>
<dbReference type="EMBL" id="CP136865">
    <property type="protein sequence ID" value="WOJ95979.1"/>
    <property type="molecule type" value="Genomic_DNA"/>
</dbReference>
<gene>
    <name evidence="3" type="ORF">R0137_12085</name>
</gene>
<dbReference type="NCBIfam" id="NF004840">
    <property type="entry name" value="PRK06190.1"/>
    <property type="match status" value="1"/>
</dbReference>
<dbReference type="RefSeq" id="WP_407326671.1">
    <property type="nucleotide sequence ID" value="NZ_CP136865.1"/>
</dbReference>
<evidence type="ECO:0000256" key="2">
    <source>
        <dbReference type="SAM" id="MobiDB-lite"/>
    </source>
</evidence>
<dbReference type="GO" id="GO:0004300">
    <property type="term" value="F:enoyl-CoA hydratase activity"/>
    <property type="evidence" value="ECO:0007669"/>
    <property type="project" value="UniProtKB-EC"/>
</dbReference>
<reference evidence="3 4" key="1">
    <citation type="submission" date="2023-10" db="EMBL/GenBank/DDBJ databases">
        <title>Two novel species belonging to the OM43/NOR5 clade.</title>
        <authorList>
            <person name="Park M."/>
        </authorList>
    </citation>
    <scope>NUCLEOTIDE SEQUENCE [LARGE SCALE GENOMIC DNA]</scope>
    <source>
        <strain evidence="3 4">IMCC45268</strain>
    </source>
</reference>
<dbReference type="Gene3D" id="3.90.226.10">
    <property type="entry name" value="2-enoyl-CoA Hydratase, Chain A, domain 1"/>
    <property type="match status" value="1"/>
</dbReference>
<keyword evidence="3" id="KW-0456">Lyase</keyword>
<dbReference type="Proteomes" id="UP001626549">
    <property type="component" value="Chromosome"/>
</dbReference>
<evidence type="ECO:0000256" key="1">
    <source>
        <dbReference type="ARBA" id="ARBA00005254"/>
    </source>
</evidence>
<comment type="similarity">
    <text evidence="1">Belongs to the enoyl-CoA hydratase/isomerase family.</text>
</comment>
<evidence type="ECO:0000313" key="3">
    <source>
        <dbReference type="EMBL" id="WOJ95979.1"/>
    </source>
</evidence>
<evidence type="ECO:0000313" key="4">
    <source>
        <dbReference type="Proteomes" id="UP001626549"/>
    </source>
</evidence>
<sequence>MSVLLSETESGVTTVTLNRPKQLNALSLELRGALAEEFIRLAADEATEVVILTGSGRAFSAGLDLKELGQTGLQSENATGPNLHDAIRNLGKPVIAAINGFAVTGGFEIALMCDILVASNQAKFADTHVRMGVVPGWGLSQRLSRAIGASRARELSFTGKYLDAVTAEHWGLVNRVLSAEELMPHCLELAREIRQADKVTLHAVQHLIDYSLDHGLDAGLEYEDKLSREHGKKLSSAELEDRRGSVMGSGRQQN</sequence>
<feature type="region of interest" description="Disordered" evidence="2">
    <location>
        <begin position="228"/>
        <end position="254"/>
    </location>
</feature>
<dbReference type="InterPro" id="IPR029045">
    <property type="entry name" value="ClpP/crotonase-like_dom_sf"/>
</dbReference>
<dbReference type="EC" id="4.2.1.17" evidence="3"/>